<dbReference type="EMBL" id="KB454534">
    <property type="protein sequence ID" value="EME27273.1"/>
    <property type="molecule type" value="Genomic_DNA"/>
</dbReference>
<dbReference type="CDD" id="cd14686">
    <property type="entry name" value="bZIP"/>
    <property type="match status" value="1"/>
</dbReference>
<evidence type="ECO:0000256" key="1">
    <source>
        <dbReference type="SAM" id="Coils"/>
    </source>
</evidence>
<evidence type="ECO:0000313" key="4">
    <source>
        <dbReference type="EMBL" id="EME27273.1"/>
    </source>
</evidence>
<dbReference type="InterPro" id="IPR004827">
    <property type="entry name" value="bZIP"/>
</dbReference>
<keyword evidence="1" id="KW-0175">Coiled coil</keyword>
<sequence>MQVLEDLPEHQAGASSSLSSRVKARVDPLPLQNVLPNAGSFLFGSNQSSAITSWPPGSILSPAWVNYGGIPDNAFIVSPSIFVETPTKHFYQTHEGVLGDMASTHVSTPNSLTGTPHYIQQQEQQEESYHFPRDHNIESCNLSTEEENENPINTLAAISESRLPFQTEQATSGAAFAFQQSYAQQSSKADSKSTNNDEDSSRKSGSKRWLFGTNKSFCSVPEKVGKKPRPRGYSMTNNSDMLSLETPSLSTCSNVAKTEPLLMNYEPRCNNNMVPSMFIPSSSVVNSSFPAGNANMESSLANRYRRSTVLEDSSKLSMATYADRGFSSMSQYAPSYLRMAEEGRSTNSLRMRGTYFRQQLNDSLEDITSSLDRGALNSLPAETPSQRRERRKLARAQVRAANQLQKEQTRDRFKSMEQAAFVKKPKNVDNAQPSNVSPSEDFSCASSRQEDTLTEEAKDVFDPKAIRAIRNREAALRSRQQAKARLKALETENAEFQQKVNLLERENMELRKELEKFKAVLQQKNITMEHTEESCRAADF</sequence>
<dbReference type="Proteomes" id="UP000030680">
    <property type="component" value="Unassembled WGS sequence"/>
</dbReference>
<gene>
    <name evidence="4" type="ORF">Gasu_51310</name>
</gene>
<dbReference type="AlphaFoldDB" id="M2XUE5"/>
<dbReference type="Gene3D" id="1.20.5.170">
    <property type="match status" value="1"/>
</dbReference>
<feature type="region of interest" description="Disordered" evidence="2">
    <location>
        <begin position="185"/>
        <end position="208"/>
    </location>
</feature>
<keyword evidence="5" id="KW-1185">Reference proteome</keyword>
<dbReference type="SMART" id="SM00338">
    <property type="entry name" value="BRLZ"/>
    <property type="match status" value="1"/>
</dbReference>
<dbReference type="KEGG" id="gsl:Gasu_51310"/>
<organism evidence="4 5">
    <name type="scientific">Galdieria sulphuraria</name>
    <name type="common">Red alga</name>
    <dbReference type="NCBI Taxonomy" id="130081"/>
    <lineage>
        <taxon>Eukaryota</taxon>
        <taxon>Rhodophyta</taxon>
        <taxon>Bangiophyceae</taxon>
        <taxon>Galdieriales</taxon>
        <taxon>Galdieriaceae</taxon>
        <taxon>Galdieria</taxon>
    </lineage>
</organism>
<proteinExistence type="predicted"/>
<accession>M2XUE5</accession>
<dbReference type="SUPFAM" id="SSF57959">
    <property type="entry name" value="Leucine zipper domain"/>
    <property type="match status" value="1"/>
</dbReference>
<dbReference type="RefSeq" id="XP_005703793.1">
    <property type="nucleotide sequence ID" value="XM_005703736.1"/>
</dbReference>
<protein>
    <recommendedName>
        <fullName evidence="3">BZIP domain-containing protein</fullName>
    </recommendedName>
</protein>
<feature type="domain" description="BZIP" evidence="3">
    <location>
        <begin position="467"/>
        <end position="524"/>
    </location>
</feature>
<name>M2XUE5_GALSU</name>
<evidence type="ECO:0000256" key="2">
    <source>
        <dbReference type="SAM" id="MobiDB-lite"/>
    </source>
</evidence>
<feature type="coiled-coil region" evidence="1">
    <location>
        <begin position="472"/>
        <end position="527"/>
    </location>
</feature>
<dbReference type="InterPro" id="IPR046347">
    <property type="entry name" value="bZIP_sf"/>
</dbReference>
<dbReference type="OrthoDB" id="674948at2759"/>
<dbReference type="GO" id="GO:0003700">
    <property type="term" value="F:DNA-binding transcription factor activity"/>
    <property type="evidence" value="ECO:0007669"/>
    <property type="project" value="InterPro"/>
</dbReference>
<dbReference type="GeneID" id="17086196"/>
<evidence type="ECO:0000259" key="3">
    <source>
        <dbReference type="PROSITE" id="PS50217"/>
    </source>
</evidence>
<reference evidence="5" key="1">
    <citation type="journal article" date="2013" name="Science">
        <title>Gene transfer from bacteria and archaea facilitated evolution of an extremophilic eukaryote.</title>
        <authorList>
            <person name="Schonknecht G."/>
            <person name="Chen W.H."/>
            <person name="Ternes C.M."/>
            <person name="Barbier G.G."/>
            <person name="Shrestha R.P."/>
            <person name="Stanke M."/>
            <person name="Brautigam A."/>
            <person name="Baker B.J."/>
            <person name="Banfield J.F."/>
            <person name="Garavito R.M."/>
            <person name="Carr K."/>
            <person name="Wilkerson C."/>
            <person name="Rensing S.A."/>
            <person name="Gagneul D."/>
            <person name="Dickenson N.E."/>
            <person name="Oesterhelt C."/>
            <person name="Lercher M.J."/>
            <person name="Weber A.P."/>
        </authorList>
    </citation>
    <scope>NUCLEOTIDE SEQUENCE [LARGE SCALE GENOMIC DNA]</scope>
    <source>
        <strain evidence="5">074W</strain>
    </source>
</reference>
<evidence type="ECO:0000313" key="5">
    <source>
        <dbReference type="Proteomes" id="UP000030680"/>
    </source>
</evidence>
<feature type="region of interest" description="Disordered" evidence="2">
    <location>
        <begin position="423"/>
        <end position="443"/>
    </location>
</feature>
<dbReference type="Gramene" id="EME27273">
    <property type="protein sequence ID" value="EME27273"/>
    <property type="gene ID" value="Gasu_51310"/>
</dbReference>
<feature type="compositionally biased region" description="Polar residues" evidence="2">
    <location>
        <begin position="429"/>
        <end position="443"/>
    </location>
</feature>
<dbReference type="PROSITE" id="PS50217">
    <property type="entry name" value="BZIP"/>
    <property type="match status" value="1"/>
</dbReference>